<dbReference type="OrthoDB" id="195008at2157"/>
<evidence type="ECO:0000259" key="1">
    <source>
        <dbReference type="Pfam" id="PF13358"/>
    </source>
</evidence>
<dbReference type="AlphaFoldDB" id="A0A284VTB2"/>
<gene>
    <name evidence="2" type="ORF">MNV_730002</name>
</gene>
<dbReference type="GO" id="GO:0003676">
    <property type="term" value="F:nucleic acid binding"/>
    <property type="evidence" value="ECO:0007669"/>
    <property type="project" value="InterPro"/>
</dbReference>
<organism evidence="2 3">
    <name type="scientific">Candidatus Methanoperedens nitratireducens</name>
    <dbReference type="NCBI Taxonomy" id="1392998"/>
    <lineage>
        <taxon>Archaea</taxon>
        <taxon>Methanobacteriati</taxon>
        <taxon>Methanobacteriota</taxon>
        <taxon>Stenosarchaea group</taxon>
        <taxon>Methanomicrobia</taxon>
        <taxon>Methanosarcinales</taxon>
        <taxon>ANME-2 cluster</taxon>
        <taxon>Candidatus Methanoperedentaceae</taxon>
        <taxon>Candidatus Methanoperedens</taxon>
    </lineage>
</organism>
<dbReference type="Gene3D" id="3.30.420.10">
    <property type="entry name" value="Ribonuclease H-like superfamily/Ribonuclease H"/>
    <property type="match status" value="1"/>
</dbReference>
<evidence type="ECO:0000313" key="2">
    <source>
        <dbReference type="EMBL" id="SNQ62449.1"/>
    </source>
</evidence>
<accession>A0A284VTB2</accession>
<proteinExistence type="predicted"/>
<sequence length="121" mass="13988">MIFAEDEAIISFNPNSRKLWAKKGSKPILFVNGSHQNVCFFGAVSDKKRHCCTAKWINEDSFIKFLKYLLKMYGKIVVIADRATHHFKSLKVKNFIKKLKGKIILWPLPKRLPELNPMEPG</sequence>
<keyword evidence="3" id="KW-1185">Reference proteome</keyword>
<dbReference type="InterPro" id="IPR036397">
    <property type="entry name" value="RNaseH_sf"/>
</dbReference>
<evidence type="ECO:0000313" key="3">
    <source>
        <dbReference type="Proteomes" id="UP000218615"/>
    </source>
</evidence>
<reference evidence="3" key="1">
    <citation type="submission" date="2017-06" db="EMBL/GenBank/DDBJ databases">
        <authorList>
            <person name="Cremers G."/>
        </authorList>
    </citation>
    <scope>NUCLEOTIDE SEQUENCE [LARGE SCALE GENOMIC DNA]</scope>
</reference>
<protein>
    <recommendedName>
        <fullName evidence="1">Tc1-like transposase DDE domain-containing protein</fullName>
    </recommendedName>
</protein>
<feature type="domain" description="Tc1-like transposase DDE" evidence="1">
    <location>
        <begin position="6"/>
        <end position="119"/>
    </location>
</feature>
<name>A0A284VTB2_9EURY</name>
<dbReference type="Proteomes" id="UP000218615">
    <property type="component" value="Unassembled WGS sequence"/>
</dbReference>
<dbReference type="InterPro" id="IPR038717">
    <property type="entry name" value="Tc1-like_DDE_dom"/>
</dbReference>
<dbReference type="EMBL" id="FZMP01000222">
    <property type="protein sequence ID" value="SNQ62449.1"/>
    <property type="molecule type" value="Genomic_DNA"/>
</dbReference>
<dbReference type="Pfam" id="PF13358">
    <property type="entry name" value="DDE_3"/>
    <property type="match status" value="1"/>
</dbReference>
<dbReference type="RefSeq" id="WP_096207011.1">
    <property type="nucleotide sequence ID" value="NZ_FZMP01000222.1"/>
</dbReference>